<dbReference type="RefSeq" id="WP_345221592.1">
    <property type="nucleotide sequence ID" value="NZ_BAAAXE010000013.1"/>
</dbReference>
<dbReference type="EMBL" id="JBHMCR010000004">
    <property type="protein sequence ID" value="MFB9519811.1"/>
    <property type="molecule type" value="Genomic_DNA"/>
</dbReference>
<comment type="caution">
    <text evidence="2">The sequence shown here is derived from an EMBL/GenBank/DDBJ whole genome shotgun (WGS) entry which is preliminary data.</text>
</comment>
<feature type="compositionally biased region" description="Basic and acidic residues" evidence="1">
    <location>
        <begin position="274"/>
        <end position="296"/>
    </location>
</feature>
<proteinExistence type="predicted"/>
<reference evidence="2 3" key="1">
    <citation type="submission" date="2024-09" db="EMBL/GenBank/DDBJ databases">
        <authorList>
            <person name="Sun Q."/>
            <person name="Mori K."/>
        </authorList>
    </citation>
    <scope>NUCLEOTIDE SEQUENCE [LARGE SCALE GENOMIC DNA]</scope>
    <source>
        <strain evidence="2 3">JCM 4362</strain>
    </source>
</reference>
<feature type="region of interest" description="Disordered" evidence="1">
    <location>
        <begin position="1"/>
        <end position="36"/>
    </location>
</feature>
<name>A0ABV5PB68_STRCM</name>
<sequence length="296" mass="32946">MAVGQLSRAPHAPAHPMAVTGFGKQSAPDQEPRHRTSFSHLAAREEAVARYIDRLPDGSDISIKTLARELPAYGQCAVASALRKLTTAGHLRRFREALHGQDNTVRWVQRTYFSRTARPDAWWQSLVRGESTESEPERSGDPERRAYVALARLSHRVPQLTLSDHACEELAPYAAEWFRRGASEDRLMNALGLIVPKVVHSPFRFVQAKLLRELPPPLPAPRQGVLVMECAECGVPGAPAALPGGLCRPCRSEPHVRDRRGLPADVVRGKAARIRHDLPKRADRRPDRAPRHGTER</sequence>
<evidence type="ECO:0000313" key="2">
    <source>
        <dbReference type="EMBL" id="MFB9519811.1"/>
    </source>
</evidence>
<organism evidence="2 3">
    <name type="scientific">Streptomyces cremeus</name>
    <dbReference type="NCBI Taxonomy" id="66881"/>
    <lineage>
        <taxon>Bacteria</taxon>
        <taxon>Bacillati</taxon>
        <taxon>Actinomycetota</taxon>
        <taxon>Actinomycetes</taxon>
        <taxon>Kitasatosporales</taxon>
        <taxon>Streptomycetaceae</taxon>
        <taxon>Streptomyces</taxon>
    </lineage>
</organism>
<evidence type="ECO:0000313" key="3">
    <source>
        <dbReference type="Proteomes" id="UP001589718"/>
    </source>
</evidence>
<evidence type="ECO:0000256" key="1">
    <source>
        <dbReference type="SAM" id="MobiDB-lite"/>
    </source>
</evidence>
<accession>A0ABV5PB68</accession>
<dbReference type="Proteomes" id="UP001589718">
    <property type="component" value="Unassembled WGS sequence"/>
</dbReference>
<keyword evidence="3" id="KW-1185">Reference proteome</keyword>
<feature type="region of interest" description="Disordered" evidence="1">
    <location>
        <begin position="258"/>
        <end position="296"/>
    </location>
</feature>
<protein>
    <submittedName>
        <fullName evidence="2">Uncharacterized protein</fullName>
    </submittedName>
</protein>
<gene>
    <name evidence="2" type="ORF">ACFFTU_07630</name>
</gene>